<evidence type="ECO:0000313" key="2">
    <source>
        <dbReference type="EMBL" id="MFC3120548.1"/>
    </source>
</evidence>
<feature type="compositionally biased region" description="Low complexity" evidence="1">
    <location>
        <begin position="196"/>
        <end position="212"/>
    </location>
</feature>
<dbReference type="PANTHER" id="PTHR37530">
    <property type="entry name" value="OUTER MEMBRANE PROTEIN SLP"/>
    <property type="match status" value="1"/>
</dbReference>
<name>A0ABV7FMS6_9ALTE</name>
<keyword evidence="2" id="KW-0449">Lipoprotein</keyword>
<feature type="region of interest" description="Disordered" evidence="1">
    <location>
        <begin position="193"/>
        <end position="238"/>
    </location>
</feature>
<dbReference type="RefSeq" id="WP_376918686.1">
    <property type="nucleotide sequence ID" value="NZ_JBHRSW010000005.1"/>
</dbReference>
<evidence type="ECO:0000313" key="3">
    <source>
        <dbReference type="Proteomes" id="UP001595478"/>
    </source>
</evidence>
<sequence length="238" mass="26702">MKTLGILICILGLSACSTIPQEISVNENAKLIHYTNIDTSQASPTQKGELARWGGKIVGVENKKDVSEIEVVLFPEGNAGKPNVGGESPGRFKAVVEGFVDPLVFETDRLITVVGKVGDFSQGLIGEQNYTYPTVDAVGYYMWKKTEEVQVDNIGFSPFLYSRHYRRNFFNPWYDPFGGHRERYRVIYNGGHSQGKKVVPVKPTKPVSPRVVQPEISEPKPTWRKRTEQSNSNKRVQI</sequence>
<reference evidence="3" key="1">
    <citation type="journal article" date="2019" name="Int. J. Syst. Evol. Microbiol.">
        <title>The Global Catalogue of Microorganisms (GCM) 10K type strain sequencing project: providing services to taxonomists for standard genome sequencing and annotation.</title>
        <authorList>
            <consortium name="The Broad Institute Genomics Platform"/>
            <consortium name="The Broad Institute Genome Sequencing Center for Infectious Disease"/>
            <person name="Wu L."/>
            <person name="Ma J."/>
        </authorList>
    </citation>
    <scope>NUCLEOTIDE SEQUENCE [LARGE SCALE GENOMIC DNA]</scope>
    <source>
        <strain evidence="3">KCTC 52473</strain>
    </source>
</reference>
<keyword evidence="3" id="KW-1185">Reference proteome</keyword>
<gene>
    <name evidence="2" type="ORF">ACFOHL_02835</name>
</gene>
<proteinExistence type="predicted"/>
<dbReference type="NCBIfam" id="TIGR00752">
    <property type="entry name" value="slp"/>
    <property type="match status" value="1"/>
</dbReference>
<comment type="caution">
    <text evidence="2">The sequence shown here is derived from an EMBL/GenBank/DDBJ whole genome shotgun (WGS) entry which is preliminary data.</text>
</comment>
<dbReference type="Proteomes" id="UP001595478">
    <property type="component" value="Unassembled WGS sequence"/>
</dbReference>
<dbReference type="PROSITE" id="PS51257">
    <property type="entry name" value="PROKAR_LIPOPROTEIN"/>
    <property type="match status" value="1"/>
</dbReference>
<dbReference type="PANTHER" id="PTHR37530:SF1">
    <property type="entry name" value="OUTER MEMBRANE PROTEIN SLP"/>
    <property type="match status" value="1"/>
</dbReference>
<evidence type="ECO:0000256" key="1">
    <source>
        <dbReference type="SAM" id="MobiDB-lite"/>
    </source>
</evidence>
<dbReference type="Pfam" id="PF03843">
    <property type="entry name" value="Slp"/>
    <property type="match status" value="1"/>
</dbReference>
<protein>
    <submittedName>
        <fullName evidence="2">Slp family lipoprotein</fullName>
    </submittedName>
</protein>
<dbReference type="EMBL" id="JBHRSW010000005">
    <property type="protein sequence ID" value="MFC3120548.1"/>
    <property type="molecule type" value="Genomic_DNA"/>
</dbReference>
<accession>A0ABV7FMS6</accession>
<feature type="compositionally biased region" description="Polar residues" evidence="1">
    <location>
        <begin position="229"/>
        <end position="238"/>
    </location>
</feature>
<organism evidence="2 3">
    <name type="scientific">Agaribacter flavus</name>
    <dbReference type="NCBI Taxonomy" id="1902781"/>
    <lineage>
        <taxon>Bacteria</taxon>
        <taxon>Pseudomonadati</taxon>
        <taxon>Pseudomonadota</taxon>
        <taxon>Gammaproteobacteria</taxon>
        <taxon>Alteromonadales</taxon>
        <taxon>Alteromonadaceae</taxon>
        <taxon>Agaribacter</taxon>
    </lineage>
</organism>
<dbReference type="InterPro" id="IPR004658">
    <property type="entry name" value="OMP_Slp"/>
</dbReference>